<reference evidence="3 4" key="1">
    <citation type="submission" date="2021-08" db="EMBL/GenBank/DDBJ databases">
        <authorList>
            <person name="Peeters C."/>
        </authorList>
    </citation>
    <scope>NUCLEOTIDE SEQUENCE [LARGE SCALE GENOMIC DNA]</scope>
    <source>
        <strain evidence="3 4">LMG 23992</strain>
    </source>
</reference>
<dbReference type="InterPro" id="IPR000873">
    <property type="entry name" value="AMP-dep_synth/lig_dom"/>
</dbReference>
<dbReference type="PANTHER" id="PTHR43767">
    <property type="entry name" value="LONG-CHAIN-FATTY-ACID--COA LIGASE"/>
    <property type="match status" value="1"/>
</dbReference>
<dbReference type="Gene3D" id="3.40.50.12780">
    <property type="entry name" value="N-terminal domain of ligase-like"/>
    <property type="match status" value="1"/>
</dbReference>
<sequence>MNIVALFDSNARKYPDKPLLRHAGQSVSYAEADALSRRAAAVLAAQGVRAGDRIAIMCFNTPGFVVAMLGALRLGAVVVPVNHKMQAPEVDYILAHAGVKVCVFDGALAPVIARLQTAVTLLATDSVPEGCLSFDELVAAATPTDIAPPADDDIAEILYTSGTTGKPKGCLLSHRNVCQAALTTAVALSMTRDERTLMAMPLWHSSPLNNWFLGTLYVGGTVILLREYHPLHFLQAAQDERATLYFGAPVSYLLPLQSGLDVASYDLRSIRAWIYGGGPIGADTARRLASAYRSDRFFQVFGMTETGPCGTVLYPEEQLDKAGSIGRVATPGVDLRVVREDGSEAGADEVGEIWLKADSVMQGYLDNEAATSAVLQDGWYRSGDLARRDAEGFLFIVDRARDMIITGGENVYSKEVEDVLLAHADIQDAAVIGRPHPEWGETVVAMLVPKAGTQHDPEALKAFVGERLARYKVPREFVVCEQLPRTPTGKLMKHLLRTA</sequence>
<dbReference type="Pfam" id="PF13193">
    <property type="entry name" value="AMP-binding_C"/>
    <property type="match status" value="1"/>
</dbReference>
<dbReference type="Gene3D" id="3.30.300.30">
    <property type="match status" value="1"/>
</dbReference>
<dbReference type="EC" id="6.2.1.3" evidence="3"/>
<organism evidence="3 4">
    <name type="scientific">Cupriavidus laharis</name>
    <dbReference type="NCBI Taxonomy" id="151654"/>
    <lineage>
        <taxon>Bacteria</taxon>
        <taxon>Pseudomonadati</taxon>
        <taxon>Pseudomonadota</taxon>
        <taxon>Betaproteobacteria</taxon>
        <taxon>Burkholderiales</taxon>
        <taxon>Burkholderiaceae</taxon>
        <taxon>Cupriavidus</taxon>
    </lineage>
</organism>
<dbReference type="PANTHER" id="PTHR43767:SF1">
    <property type="entry name" value="NONRIBOSOMAL PEPTIDE SYNTHASE PES1 (EUROFUNG)-RELATED"/>
    <property type="match status" value="1"/>
</dbReference>
<dbReference type="InterPro" id="IPR045851">
    <property type="entry name" value="AMP-bd_C_sf"/>
</dbReference>
<proteinExistence type="predicted"/>
<dbReference type="SUPFAM" id="SSF56801">
    <property type="entry name" value="Acetyl-CoA synthetase-like"/>
    <property type="match status" value="1"/>
</dbReference>
<dbReference type="RefSeq" id="WP_224078290.1">
    <property type="nucleotide sequence ID" value="NZ_CAJZAI010000001.1"/>
</dbReference>
<evidence type="ECO:0000313" key="4">
    <source>
        <dbReference type="Proteomes" id="UP000727654"/>
    </source>
</evidence>
<dbReference type="GO" id="GO:0004467">
    <property type="term" value="F:long-chain fatty acid-CoA ligase activity"/>
    <property type="evidence" value="ECO:0007669"/>
    <property type="project" value="UniProtKB-EC"/>
</dbReference>
<feature type="domain" description="AMP-dependent synthetase/ligase" evidence="1">
    <location>
        <begin position="7"/>
        <end position="365"/>
    </location>
</feature>
<dbReference type="EMBL" id="CAJZAI010000001">
    <property type="protein sequence ID" value="CAG9165779.1"/>
    <property type="molecule type" value="Genomic_DNA"/>
</dbReference>
<protein>
    <submittedName>
        <fullName evidence="3">Long-chain-fatty-acid--CoA ligase</fullName>
        <ecNumber evidence="3">6.2.1.3</ecNumber>
    </submittedName>
</protein>
<name>A0ABN7XZY7_9BURK</name>
<dbReference type="Proteomes" id="UP000727654">
    <property type="component" value="Unassembled WGS sequence"/>
</dbReference>
<dbReference type="InterPro" id="IPR025110">
    <property type="entry name" value="AMP-bd_C"/>
</dbReference>
<dbReference type="InterPro" id="IPR042099">
    <property type="entry name" value="ANL_N_sf"/>
</dbReference>
<dbReference type="InterPro" id="IPR050237">
    <property type="entry name" value="ATP-dep_AMP-bd_enzyme"/>
</dbReference>
<dbReference type="InterPro" id="IPR020845">
    <property type="entry name" value="AMP-binding_CS"/>
</dbReference>
<feature type="domain" description="AMP-binding enzyme C-terminal" evidence="2">
    <location>
        <begin position="415"/>
        <end position="490"/>
    </location>
</feature>
<evidence type="ECO:0000313" key="3">
    <source>
        <dbReference type="EMBL" id="CAG9165779.1"/>
    </source>
</evidence>
<dbReference type="Pfam" id="PF00501">
    <property type="entry name" value="AMP-binding"/>
    <property type="match status" value="1"/>
</dbReference>
<evidence type="ECO:0000259" key="1">
    <source>
        <dbReference type="Pfam" id="PF00501"/>
    </source>
</evidence>
<gene>
    <name evidence="3" type="primary">lcfB_1</name>
    <name evidence="3" type="ORF">LMG23992_00601</name>
</gene>
<keyword evidence="3" id="KW-0436">Ligase</keyword>
<accession>A0ABN7XZY7</accession>
<dbReference type="PROSITE" id="PS00455">
    <property type="entry name" value="AMP_BINDING"/>
    <property type="match status" value="1"/>
</dbReference>
<keyword evidence="4" id="KW-1185">Reference proteome</keyword>
<comment type="caution">
    <text evidence="3">The sequence shown here is derived from an EMBL/GenBank/DDBJ whole genome shotgun (WGS) entry which is preliminary data.</text>
</comment>
<evidence type="ECO:0000259" key="2">
    <source>
        <dbReference type="Pfam" id="PF13193"/>
    </source>
</evidence>